<dbReference type="InterPro" id="IPR020596">
    <property type="entry name" value="rRNA_Ade_Mease_Trfase_CS"/>
</dbReference>
<dbReference type="HOGENOM" id="CLU_041220_0_1_6"/>
<feature type="binding site" evidence="7 8">
    <location>
        <position position="91"/>
    </location>
    <ligand>
        <name>S-adenosyl-L-methionine</name>
        <dbReference type="ChEBI" id="CHEBI:59789"/>
    </ligand>
</feature>
<comment type="similarity">
    <text evidence="7">Belongs to the class I-like SAM-binding methyltransferase superfamily. rRNA adenine N(6)-methyltransferase family. RsmA subfamily.</text>
</comment>
<feature type="binding site" evidence="7 8">
    <location>
        <position position="112"/>
    </location>
    <ligand>
        <name>S-adenosyl-L-methionine</name>
        <dbReference type="ChEBI" id="CHEBI:59789"/>
    </ligand>
</feature>
<keyword evidence="2 7" id="KW-0698">rRNA processing</keyword>
<keyword evidence="1 7" id="KW-0963">Cytoplasm</keyword>
<comment type="function">
    <text evidence="7">Specifically dimethylates two adjacent adenosines (A1518 and A1519) in the loop of a conserved hairpin near the 3'-end of 16S rRNA in the 30S particle. May play a critical role in biogenesis of 30S subunits.</text>
</comment>
<dbReference type="NCBIfam" id="TIGR00755">
    <property type="entry name" value="ksgA"/>
    <property type="match status" value="1"/>
</dbReference>
<dbReference type="SUPFAM" id="SSF53335">
    <property type="entry name" value="S-adenosyl-L-methionine-dependent methyltransferases"/>
    <property type="match status" value="1"/>
</dbReference>
<sequence length="268" mass="29744">MSKPRPPSHQPRKRFGQNFLRDPGVIDRLERAIAPAASQHLVEIGPGLGALTDALLQSGCQLDAIELDRDLVTPLLAAFSIHPNFTLHSADALKFDFSSVVRGEEQLRVVGNLPYNISTPLIFRLLEQAPIIKDMHFMLQLEVVQRLTATPGNKHWGRLGIMAQYLCRTELLFEVPPEAFDPPPKVQSAIIRLTPHQSPLYPDCDSKILEKVVKAAFAQRRKTLRNNLKGLLTDEAIEATGIDPGCRAETLALARFVALAEQLENSQP</sequence>
<feature type="binding site" evidence="7 8">
    <location>
        <position position="20"/>
    </location>
    <ligand>
        <name>S-adenosyl-L-methionine</name>
        <dbReference type="ChEBI" id="CHEBI:59789"/>
    </ligand>
</feature>
<protein>
    <recommendedName>
        <fullName evidence="7">Ribosomal RNA small subunit methyltransferase A</fullName>
        <ecNumber evidence="7">2.1.1.182</ecNumber>
    </recommendedName>
    <alternativeName>
        <fullName evidence="7">16S rRNA (adenine(1518)-N(6)/adenine(1519)-N(6))-dimethyltransferase</fullName>
    </alternativeName>
    <alternativeName>
        <fullName evidence="7">16S rRNA dimethyladenosine transferase</fullName>
    </alternativeName>
    <alternativeName>
        <fullName evidence="7">16S rRNA dimethylase</fullName>
    </alternativeName>
    <alternativeName>
        <fullName evidence="7">S-adenosylmethionine-6-N', N'-adenosyl(rRNA) dimethyltransferase</fullName>
    </alternativeName>
</protein>
<dbReference type="EMBL" id="AAOA02000002">
    <property type="protein sequence ID" value="EAQ98022.1"/>
    <property type="molecule type" value="Genomic_DNA"/>
</dbReference>
<reference evidence="10 11" key="1">
    <citation type="journal article" date="2007" name="Proc. Natl. Acad. Sci. U.S.A.">
        <title>Characterization of a marine gammaproteobacterium capable of aerobic anoxygenic photosynthesis.</title>
        <authorList>
            <person name="Fuchs B.M."/>
            <person name="Spring S."/>
            <person name="Teeling H."/>
            <person name="Quast C."/>
            <person name="Wulf J."/>
            <person name="Schattenhofer M."/>
            <person name="Yan S."/>
            <person name="Ferriera S."/>
            <person name="Johnson J."/>
            <person name="Glockner F.O."/>
            <person name="Amann R."/>
        </authorList>
    </citation>
    <scope>NUCLEOTIDE SEQUENCE [LARGE SCALE GENOMIC DNA]</scope>
    <source>
        <strain evidence="10">KT71</strain>
    </source>
</reference>
<evidence type="ECO:0000313" key="11">
    <source>
        <dbReference type="Proteomes" id="UP000019205"/>
    </source>
</evidence>
<dbReference type="STRING" id="314285.KT71_02207"/>
<keyword evidence="11" id="KW-1185">Reference proteome</keyword>
<dbReference type="GO" id="GO:0052908">
    <property type="term" value="F:16S rRNA (adenine(1518)-N(6)/adenine(1519)-N(6))-dimethyltransferase activity"/>
    <property type="evidence" value="ECO:0007669"/>
    <property type="project" value="UniProtKB-EC"/>
</dbReference>
<evidence type="ECO:0000256" key="4">
    <source>
        <dbReference type="ARBA" id="ARBA00022679"/>
    </source>
</evidence>
<dbReference type="AlphaFoldDB" id="A4A6V3"/>
<dbReference type="SMART" id="SM00650">
    <property type="entry name" value="rADc"/>
    <property type="match status" value="1"/>
</dbReference>
<name>A4A6V3_9GAMM</name>
<dbReference type="InterPro" id="IPR011530">
    <property type="entry name" value="rRNA_adenine_dimethylase"/>
</dbReference>
<feature type="binding site" evidence="7 8">
    <location>
        <position position="45"/>
    </location>
    <ligand>
        <name>S-adenosyl-L-methionine</name>
        <dbReference type="ChEBI" id="CHEBI:59789"/>
    </ligand>
</feature>
<evidence type="ECO:0000256" key="8">
    <source>
        <dbReference type="PROSITE-ProRule" id="PRU01026"/>
    </source>
</evidence>
<dbReference type="Gene3D" id="3.40.50.150">
    <property type="entry name" value="Vaccinia Virus protein VP39"/>
    <property type="match status" value="1"/>
</dbReference>
<comment type="subcellular location">
    <subcellularLocation>
        <location evidence="7">Cytoplasm</location>
    </subcellularLocation>
</comment>
<dbReference type="HAMAP" id="MF_00607">
    <property type="entry name" value="16SrRNA_methyltr_A"/>
    <property type="match status" value="1"/>
</dbReference>
<feature type="binding site" evidence="7 8">
    <location>
        <position position="18"/>
    </location>
    <ligand>
        <name>S-adenosyl-L-methionine</name>
        <dbReference type="ChEBI" id="CHEBI:59789"/>
    </ligand>
</feature>
<dbReference type="PANTHER" id="PTHR11727:SF7">
    <property type="entry name" value="DIMETHYLADENOSINE TRANSFERASE-RELATED"/>
    <property type="match status" value="1"/>
</dbReference>
<reference evidence="10 11" key="2">
    <citation type="journal article" date="2009" name="PLoS ONE">
        <title>The photosynthetic apparatus and its regulation in the aerobic gammaproteobacterium Congregibacter litoralis gen. nov., sp. nov.</title>
        <authorList>
            <person name="Spring S."/>
            <person name="Lunsdorf H."/>
            <person name="Fuchs B.M."/>
            <person name="Tindall B.J."/>
        </authorList>
    </citation>
    <scope>NUCLEOTIDE SEQUENCE [LARGE SCALE GENOMIC DNA]</scope>
    <source>
        <strain evidence="10">KT71</strain>
    </source>
</reference>
<comment type="caution">
    <text evidence="10">The sequence shown here is derived from an EMBL/GenBank/DDBJ whole genome shotgun (WGS) entry which is preliminary data.</text>
</comment>
<keyword evidence="5 7" id="KW-0949">S-adenosyl-L-methionine</keyword>
<evidence type="ECO:0000259" key="9">
    <source>
        <dbReference type="SMART" id="SM00650"/>
    </source>
</evidence>
<dbReference type="InterPro" id="IPR029063">
    <property type="entry name" value="SAM-dependent_MTases_sf"/>
</dbReference>
<dbReference type="eggNOG" id="COG0030">
    <property type="taxonomic scope" value="Bacteria"/>
</dbReference>
<keyword evidence="6 7" id="KW-0694">RNA-binding</keyword>
<evidence type="ECO:0000256" key="1">
    <source>
        <dbReference type="ARBA" id="ARBA00022490"/>
    </source>
</evidence>
<keyword evidence="3 7" id="KW-0489">Methyltransferase</keyword>
<evidence type="ECO:0000256" key="5">
    <source>
        <dbReference type="ARBA" id="ARBA00022691"/>
    </source>
</evidence>
<organism evidence="10 11">
    <name type="scientific">Congregibacter litoralis KT71</name>
    <dbReference type="NCBI Taxonomy" id="314285"/>
    <lineage>
        <taxon>Bacteria</taxon>
        <taxon>Pseudomonadati</taxon>
        <taxon>Pseudomonadota</taxon>
        <taxon>Gammaproteobacteria</taxon>
        <taxon>Cellvibrionales</taxon>
        <taxon>Halieaceae</taxon>
        <taxon>Congregibacter</taxon>
    </lineage>
</organism>
<dbReference type="Proteomes" id="UP000019205">
    <property type="component" value="Chromosome"/>
</dbReference>
<dbReference type="InterPro" id="IPR023165">
    <property type="entry name" value="rRNA_Ade_diMease-like_C"/>
</dbReference>
<comment type="catalytic activity">
    <reaction evidence="7">
        <text>adenosine(1518)/adenosine(1519) in 16S rRNA + 4 S-adenosyl-L-methionine = N(6)-dimethyladenosine(1518)/N(6)-dimethyladenosine(1519) in 16S rRNA + 4 S-adenosyl-L-homocysteine + 4 H(+)</text>
        <dbReference type="Rhea" id="RHEA:19609"/>
        <dbReference type="Rhea" id="RHEA-COMP:10232"/>
        <dbReference type="Rhea" id="RHEA-COMP:10233"/>
        <dbReference type="ChEBI" id="CHEBI:15378"/>
        <dbReference type="ChEBI" id="CHEBI:57856"/>
        <dbReference type="ChEBI" id="CHEBI:59789"/>
        <dbReference type="ChEBI" id="CHEBI:74411"/>
        <dbReference type="ChEBI" id="CHEBI:74493"/>
        <dbReference type="EC" id="2.1.1.182"/>
    </reaction>
</comment>
<proteinExistence type="inferred from homology"/>
<dbReference type="InterPro" id="IPR020598">
    <property type="entry name" value="rRNA_Ade_methylase_Trfase_N"/>
</dbReference>
<dbReference type="Pfam" id="PF00398">
    <property type="entry name" value="RrnaAD"/>
    <property type="match status" value="1"/>
</dbReference>
<dbReference type="Gene3D" id="1.10.8.100">
    <property type="entry name" value="Ribosomal RNA adenine dimethylase-like, domain 2"/>
    <property type="match status" value="1"/>
</dbReference>
<feature type="domain" description="Ribosomal RNA adenine methylase transferase N-terminal" evidence="9">
    <location>
        <begin position="25"/>
        <end position="197"/>
    </location>
</feature>
<evidence type="ECO:0000313" key="10">
    <source>
        <dbReference type="EMBL" id="EAQ98022.1"/>
    </source>
</evidence>
<dbReference type="PROSITE" id="PS01131">
    <property type="entry name" value="RRNA_A_DIMETH"/>
    <property type="match status" value="1"/>
</dbReference>
<dbReference type="EC" id="2.1.1.182" evidence="7"/>
<evidence type="ECO:0000256" key="6">
    <source>
        <dbReference type="ARBA" id="ARBA00022884"/>
    </source>
</evidence>
<dbReference type="InterPro" id="IPR001737">
    <property type="entry name" value="KsgA/Erm"/>
</dbReference>
<accession>A4A6V3</accession>
<dbReference type="PROSITE" id="PS51689">
    <property type="entry name" value="SAM_RNA_A_N6_MT"/>
    <property type="match status" value="1"/>
</dbReference>
<dbReference type="FunFam" id="1.10.8.100:FF:000001">
    <property type="entry name" value="Ribosomal RNA small subunit methyltransferase A"/>
    <property type="match status" value="1"/>
</dbReference>
<feature type="binding site" evidence="7 8">
    <location>
        <position position="66"/>
    </location>
    <ligand>
        <name>S-adenosyl-L-methionine</name>
        <dbReference type="ChEBI" id="CHEBI:59789"/>
    </ligand>
</feature>
<dbReference type="OrthoDB" id="9814755at2"/>
<evidence type="ECO:0000256" key="2">
    <source>
        <dbReference type="ARBA" id="ARBA00022552"/>
    </source>
</evidence>
<gene>
    <name evidence="7" type="primary">rsmA</name>
    <name evidence="7" type="synonym">ksgA</name>
    <name evidence="10" type="ORF">KT71_02207</name>
</gene>
<dbReference type="GO" id="GO:0003723">
    <property type="term" value="F:RNA binding"/>
    <property type="evidence" value="ECO:0007669"/>
    <property type="project" value="UniProtKB-UniRule"/>
</dbReference>
<keyword evidence="4 7" id="KW-0808">Transferase</keyword>
<dbReference type="RefSeq" id="WP_008292840.1">
    <property type="nucleotide sequence ID" value="NZ_CM002299.1"/>
</dbReference>
<evidence type="ECO:0000256" key="7">
    <source>
        <dbReference type="HAMAP-Rule" id="MF_00607"/>
    </source>
</evidence>
<evidence type="ECO:0000256" key="3">
    <source>
        <dbReference type="ARBA" id="ARBA00022603"/>
    </source>
</evidence>
<dbReference type="GO" id="GO:0005829">
    <property type="term" value="C:cytosol"/>
    <property type="evidence" value="ECO:0007669"/>
    <property type="project" value="TreeGrafter"/>
</dbReference>
<dbReference type="PANTHER" id="PTHR11727">
    <property type="entry name" value="DIMETHYLADENOSINE TRANSFERASE"/>
    <property type="match status" value="1"/>
</dbReference>